<comment type="caution">
    <text evidence="1">The sequence shown here is derived from an EMBL/GenBank/DDBJ whole genome shotgun (WGS) entry which is preliminary data.</text>
</comment>
<reference evidence="1 2" key="1">
    <citation type="submission" date="2018-06" db="EMBL/GenBank/DDBJ databases">
        <title>Genomic Encyclopedia of Type Strains, Phase III (KMG-III): the genomes of soil and plant-associated and newly described type strains.</title>
        <authorList>
            <person name="Whitman W."/>
        </authorList>
    </citation>
    <scope>NUCLEOTIDE SEQUENCE [LARGE SCALE GENOMIC DNA]</scope>
    <source>
        <strain evidence="1 2">CECT 7342</strain>
    </source>
</reference>
<dbReference type="RefSeq" id="WP_088591451.1">
    <property type="nucleotide sequence ID" value="NZ_CADIJU010000030.1"/>
</dbReference>
<dbReference type="GeneID" id="99734250"/>
<accession>A0ABX9FXR6</accession>
<sequence length="122" mass="13180">MFDAFTDWLKAVVGDGYLYSRGMWIDSPSVNGAFIASVQQMGGPAPDVEDRVIRFKVILLGPRDGRKHVVPVEQTMESLSQAALGDSSPCGAASVRAVGEAVGPGYTSENRPWYSLDFEVLL</sequence>
<name>A0ABX9FXR6_9BURK</name>
<protein>
    <submittedName>
        <fullName evidence="1">Uncharacterized protein</fullName>
    </submittedName>
</protein>
<gene>
    <name evidence="1" type="ORF">DFP87_12323</name>
</gene>
<proteinExistence type="predicted"/>
<dbReference type="EMBL" id="QNRM01000023">
    <property type="protein sequence ID" value="RBP11262.1"/>
    <property type="molecule type" value="Genomic_DNA"/>
</dbReference>
<dbReference type="Pfam" id="PF23842">
    <property type="entry name" value="Phage_tail_terminator_3"/>
    <property type="match status" value="1"/>
</dbReference>
<dbReference type="InterPro" id="IPR056950">
    <property type="entry name" value="Phage_tail_terminator_3"/>
</dbReference>
<dbReference type="Proteomes" id="UP000252124">
    <property type="component" value="Unassembled WGS sequence"/>
</dbReference>
<evidence type="ECO:0000313" key="1">
    <source>
        <dbReference type="EMBL" id="RBP11262.1"/>
    </source>
</evidence>
<evidence type="ECO:0000313" key="2">
    <source>
        <dbReference type="Proteomes" id="UP000252124"/>
    </source>
</evidence>
<keyword evidence="2" id="KW-1185">Reference proteome</keyword>
<organism evidence="1 2">
    <name type="scientific">Achromobacter marplatensis</name>
    <dbReference type="NCBI Taxonomy" id="470868"/>
    <lineage>
        <taxon>Bacteria</taxon>
        <taxon>Pseudomonadati</taxon>
        <taxon>Pseudomonadota</taxon>
        <taxon>Betaproteobacteria</taxon>
        <taxon>Burkholderiales</taxon>
        <taxon>Alcaligenaceae</taxon>
        <taxon>Achromobacter</taxon>
    </lineage>
</organism>